<feature type="region of interest" description="Disordered" evidence="1">
    <location>
        <begin position="153"/>
        <end position="172"/>
    </location>
</feature>
<evidence type="ECO:0000313" key="3">
    <source>
        <dbReference type="Proteomes" id="UP000324853"/>
    </source>
</evidence>
<sequence length="192" mass="20467">MSRVPSYPTGRLLDRLPPEPRQRLLQIGSEGRGVFGVTRFQSIFEANFSLFDYLAAAGATAVMIGSLLAEVGIVREDGTPLPPGTVTSALSRARERAARAPAMRQIPAVPGRDLQAAAEPCRTPQASAALGEATVQSPLNRPPLQDARTLTRANSSLRHPLNGSSAGFDLPTNTRRSAALLGQLRSEDDEDI</sequence>
<dbReference type="Proteomes" id="UP000324853">
    <property type="component" value="Unassembled WGS sequence"/>
</dbReference>
<organism evidence="2 3">
    <name type="scientific">Bradyrhizobium cytisi</name>
    <dbReference type="NCBI Taxonomy" id="515489"/>
    <lineage>
        <taxon>Bacteria</taxon>
        <taxon>Pseudomonadati</taxon>
        <taxon>Pseudomonadota</taxon>
        <taxon>Alphaproteobacteria</taxon>
        <taxon>Hyphomicrobiales</taxon>
        <taxon>Nitrobacteraceae</taxon>
        <taxon>Bradyrhizobium</taxon>
    </lineage>
</organism>
<dbReference type="RefSeq" id="WP_148753197.1">
    <property type="nucleotide sequence ID" value="NZ_VSSR01000038.1"/>
</dbReference>
<proteinExistence type="predicted"/>
<name>A0A5S4WHM7_9BRAD</name>
<reference evidence="2 3" key="1">
    <citation type="submission" date="2019-08" db="EMBL/GenBank/DDBJ databases">
        <title>Bradyrhizobium hipponensis sp. nov., a rhizobium isolated from a Lupinus angustifolius root nodule in Tunisia.</title>
        <authorList>
            <person name="Off K."/>
            <person name="Rejili M."/>
            <person name="Mars M."/>
            <person name="Brachmann A."/>
            <person name="Marin M."/>
        </authorList>
    </citation>
    <scope>NUCLEOTIDE SEQUENCE [LARGE SCALE GENOMIC DNA]</scope>
    <source>
        <strain evidence="2 3">CTAW11</strain>
    </source>
</reference>
<comment type="caution">
    <text evidence="2">The sequence shown here is derived from an EMBL/GenBank/DDBJ whole genome shotgun (WGS) entry which is preliminary data.</text>
</comment>
<accession>A0A5S4WHM7</accession>
<dbReference type="EMBL" id="VSSR01000038">
    <property type="protein sequence ID" value="TYL81650.1"/>
    <property type="molecule type" value="Genomic_DNA"/>
</dbReference>
<dbReference type="OrthoDB" id="9964327at2"/>
<dbReference type="AlphaFoldDB" id="A0A5S4WHM7"/>
<keyword evidence="3" id="KW-1185">Reference proteome</keyword>
<evidence type="ECO:0000313" key="2">
    <source>
        <dbReference type="EMBL" id="TYL81650.1"/>
    </source>
</evidence>
<evidence type="ECO:0000256" key="1">
    <source>
        <dbReference type="SAM" id="MobiDB-lite"/>
    </source>
</evidence>
<protein>
    <submittedName>
        <fullName evidence="2">Uncharacterized protein</fullName>
    </submittedName>
</protein>
<gene>
    <name evidence="2" type="ORF">FXB38_22715</name>
</gene>